<sequence length="61" mass="6462">MDCWTPGSADINDSSRIFVLAQRSFLAAAVAIPALPAALDAVVVITEVTVARGVRHLKELD</sequence>
<evidence type="ECO:0000313" key="2">
    <source>
        <dbReference type="Proteomes" id="UP000271098"/>
    </source>
</evidence>
<name>A0A3P7P708_9BILA</name>
<protein>
    <submittedName>
        <fullName evidence="1">Uncharacterized protein</fullName>
    </submittedName>
</protein>
<accession>A0A3P7P708</accession>
<reference evidence="1 2" key="1">
    <citation type="submission" date="2018-11" db="EMBL/GenBank/DDBJ databases">
        <authorList>
            <consortium name="Pathogen Informatics"/>
        </authorList>
    </citation>
    <scope>NUCLEOTIDE SEQUENCE [LARGE SCALE GENOMIC DNA]</scope>
</reference>
<organism evidence="1 2">
    <name type="scientific">Gongylonema pulchrum</name>
    <dbReference type="NCBI Taxonomy" id="637853"/>
    <lineage>
        <taxon>Eukaryota</taxon>
        <taxon>Metazoa</taxon>
        <taxon>Ecdysozoa</taxon>
        <taxon>Nematoda</taxon>
        <taxon>Chromadorea</taxon>
        <taxon>Rhabditida</taxon>
        <taxon>Spirurina</taxon>
        <taxon>Spiruromorpha</taxon>
        <taxon>Spiruroidea</taxon>
        <taxon>Gongylonematidae</taxon>
        <taxon>Gongylonema</taxon>
    </lineage>
</organism>
<evidence type="ECO:0000313" key="1">
    <source>
        <dbReference type="EMBL" id="VDN44668.1"/>
    </source>
</evidence>
<proteinExistence type="predicted"/>
<dbReference type="AlphaFoldDB" id="A0A3P7P708"/>
<gene>
    <name evidence="1" type="ORF">GPUH_LOCUS25789</name>
</gene>
<dbReference type="EMBL" id="UYRT01106886">
    <property type="protein sequence ID" value="VDN44668.1"/>
    <property type="molecule type" value="Genomic_DNA"/>
</dbReference>
<keyword evidence="2" id="KW-1185">Reference proteome</keyword>
<dbReference type="Proteomes" id="UP000271098">
    <property type="component" value="Unassembled WGS sequence"/>
</dbReference>